<keyword evidence="3" id="KW-1185">Reference proteome</keyword>
<evidence type="ECO:0000256" key="1">
    <source>
        <dbReference type="SAM" id="SignalP"/>
    </source>
</evidence>
<sequence>MSALINLAWTCLLPVPEHGAFSGHEPLQGWICPPESSCLPGQAAHPNDLISLVKTSSSHCKARRDSLHQPSSRGVLVWSTPTRLEYSSINVLRSSNGVRSRRFGFRNALVLRQGCSSPLSGNISITPDPPALAQAPVGVVAPAHSQTDTTE</sequence>
<dbReference type="EMBL" id="LASV01000732">
    <property type="protein sequence ID" value="KKA16900.1"/>
    <property type="molecule type" value="Genomic_DNA"/>
</dbReference>
<gene>
    <name evidence="2" type="ORF">T310_9514</name>
</gene>
<proteinExistence type="predicted"/>
<dbReference type="Proteomes" id="UP000053958">
    <property type="component" value="Unassembled WGS sequence"/>
</dbReference>
<dbReference type="AlphaFoldDB" id="A0A0F4YFI1"/>
<name>A0A0F4YFI1_RASE3</name>
<comment type="caution">
    <text evidence="2">The sequence shown here is derived from an EMBL/GenBank/DDBJ whole genome shotgun (WGS) entry which is preliminary data.</text>
</comment>
<accession>A0A0F4YFI1</accession>
<dbReference type="RefSeq" id="XP_013323512.1">
    <property type="nucleotide sequence ID" value="XM_013468058.1"/>
</dbReference>
<keyword evidence="1" id="KW-0732">Signal</keyword>
<feature type="chain" id="PRO_5002481687" evidence="1">
    <location>
        <begin position="20"/>
        <end position="151"/>
    </location>
</feature>
<feature type="signal peptide" evidence="1">
    <location>
        <begin position="1"/>
        <end position="19"/>
    </location>
</feature>
<reference evidence="2 3" key="1">
    <citation type="submission" date="2015-04" db="EMBL/GenBank/DDBJ databases">
        <authorList>
            <person name="Heijne W.H."/>
            <person name="Fedorova N.D."/>
            <person name="Nierman W.C."/>
            <person name="Vollebregt A.W."/>
            <person name="Zhao Z."/>
            <person name="Wu L."/>
            <person name="Kumar M."/>
            <person name="Stam H."/>
            <person name="van den Berg M.A."/>
            <person name="Pel H.J."/>
        </authorList>
    </citation>
    <scope>NUCLEOTIDE SEQUENCE [LARGE SCALE GENOMIC DNA]</scope>
    <source>
        <strain evidence="2 3">CBS 393.64</strain>
    </source>
</reference>
<dbReference type="GeneID" id="25321447"/>
<protein>
    <submittedName>
        <fullName evidence="2">Uncharacterized protein</fullName>
    </submittedName>
</protein>
<evidence type="ECO:0000313" key="3">
    <source>
        <dbReference type="Proteomes" id="UP000053958"/>
    </source>
</evidence>
<organism evidence="2 3">
    <name type="scientific">Rasamsonia emersonii (strain ATCC 16479 / CBS 393.64 / IMI 116815)</name>
    <dbReference type="NCBI Taxonomy" id="1408163"/>
    <lineage>
        <taxon>Eukaryota</taxon>
        <taxon>Fungi</taxon>
        <taxon>Dikarya</taxon>
        <taxon>Ascomycota</taxon>
        <taxon>Pezizomycotina</taxon>
        <taxon>Eurotiomycetes</taxon>
        <taxon>Eurotiomycetidae</taxon>
        <taxon>Eurotiales</taxon>
        <taxon>Trichocomaceae</taxon>
        <taxon>Rasamsonia</taxon>
    </lineage>
</organism>
<evidence type="ECO:0000313" key="2">
    <source>
        <dbReference type="EMBL" id="KKA16900.1"/>
    </source>
</evidence>